<accession>A0A167TTQ5</accession>
<sequence length="179" mass="19798">MINSFHAASVITLSLEGPSTGAGGTAANPQETFALHFPSLQHLILMNIALHKLDLNVFARGFPGIQRLTCQVDIIDIGQQCNIQRILSDMCFTGGDWERWPQVQVLAASATRCLLGPVELSSMVSMLQDRGSRIRKLLLPAYLVAEADQAEVDGMGRLRELVEVEDYYLDWPRPFAICL</sequence>
<reference evidence="1 2" key="1">
    <citation type="journal article" date="2016" name="Mol. Biol. Evol.">
        <title>Comparative Genomics of Early-Diverging Mushroom-Forming Fungi Provides Insights into the Origins of Lignocellulose Decay Capabilities.</title>
        <authorList>
            <person name="Nagy L.G."/>
            <person name="Riley R."/>
            <person name="Tritt A."/>
            <person name="Adam C."/>
            <person name="Daum C."/>
            <person name="Floudas D."/>
            <person name="Sun H."/>
            <person name="Yadav J.S."/>
            <person name="Pangilinan J."/>
            <person name="Larsson K.H."/>
            <person name="Matsuura K."/>
            <person name="Barry K."/>
            <person name="Labutti K."/>
            <person name="Kuo R."/>
            <person name="Ohm R.A."/>
            <person name="Bhattacharya S.S."/>
            <person name="Shirouzu T."/>
            <person name="Yoshinaga Y."/>
            <person name="Martin F.M."/>
            <person name="Grigoriev I.V."/>
            <person name="Hibbett D.S."/>
        </authorList>
    </citation>
    <scope>NUCLEOTIDE SEQUENCE [LARGE SCALE GENOMIC DNA]</scope>
    <source>
        <strain evidence="1 2">CBS 109695</strain>
    </source>
</reference>
<evidence type="ECO:0008006" key="3">
    <source>
        <dbReference type="Google" id="ProtNLM"/>
    </source>
</evidence>
<name>A0A167TTQ5_9AGAM</name>
<protein>
    <recommendedName>
        <fullName evidence="3">F-box domain-containing protein</fullName>
    </recommendedName>
</protein>
<gene>
    <name evidence="1" type="ORF">FIBSPDRAFT_493448</name>
</gene>
<dbReference type="Proteomes" id="UP000076532">
    <property type="component" value="Unassembled WGS sequence"/>
</dbReference>
<proteinExistence type="predicted"/>
<dbReference type="EMBL" id="KV418114">
    <property type="protein sequence ID" value="KZP03274.1"/>
    <property type="molecule type" value="Genomic_DNA"/>
</dbReference>
<evidence type="ECO:0000313" key="1">
    <source>
        <dbReference type="EMBL" id="KZP03274.1"/>
    </source>
</evidence>
<keyword evidence="2" id="KW-1185">Reference proteome</keyword>
<organism evidence="1 2">
    <name type="scientific">Athelia psychrophila</name>
    <dbReference type="NCBI Taxonomy" id="1759441"/>
    <lineage>
        <taxon>Eukaryota</taxon>
        <taxon>Fungi</taxon>
        <taxon>Dikarya</taxon>
        <taxon>Basidiomycota</taxon>
        <taxon>Agaricomycotina</taxon>
        <taxon>Agaricomycetes</taxon>
        <taxon>Agaricomycetidae</taxon>
        <taxon>Atheliales</taxon>
        <taxon>Atheliaceae</taxon>
        <taxon>Athelia</taxon>
    </lineage>
</organism>
<evidence type="ECO:0000313" key="2">
    <source>
        <dbReference type="Proteomes" id="UP000076532"/>
    </source>
</evidence>
<dbReference type="AlphaFoldDB" id="A0A167TTQ5"/>